<dbReference type="PANTHER" id="PTHR11579">
    <property type="entry name" value="PROTEIN-L-ISOASPARTATE O-METHYLTRANSFERASE"/>
    <property type="match status" value="1"/>
</dbReference>
<evidence type="ECO:0000313" key="4">
    <source>
        <dbReference type="EMBL" id="MFD2235887.1"/>
    </source>
</evidence>
<comment type="similarity">
    <text evidence="1">Belongs to the methyltransferase superfamily. L-isoaspartyl/D-aspartyl protein methyltransferase family.</text>
</comment>
<keyword evidence="5" id="KW-1185">Reference proteome</keyword>
<accession>A0ABW5CH93</accession>
<dbReference type="SUPFAM" id="SSF53335">
    <property type="entry name" value="S-adenosyl-L-methionine-dependent methyltransferases"/>
    <property type="match status" value="1"/>
</dbReference>
<keyword evidence="4" id="KW-0489">Methyltransferase</keyword>
<protein>
    <recommendedName>
        <fullName evidence="2">Protein-L-isoaspartate O-methyltransferase</fullName>
    </recommendedName>
    <alternativeName>
        <fullName evidence="3">Protein L-isoaspartyl methyltransferase</fullName>
    </alternativeName>
</protein>
<organism evidence="4 5">
    <name type="scientific">Aureimonas populi</name>
    <dbReference type="NCBI Taxonomy" id="1701758"/>
    <lineage>
        <taxon>Bacteria</taxon>
        <taxon>Pseudomonadati</taxon>
        <taxon>Pseudomonadota</taxon>
        <taxon>Alphaproteobacteria</taxon>
        <taxon>Hyphomicrobiales</taxon>
        <taxon>Aurantimonadaceae</taxon>
        <taxon>Aureimonas</taxon>
    </lineage>
</organism>
<dbReference type="EMBL" id="JBHUIJ010000002">
    <property type="protein sequence ID" value="MFD2235887.1"/>
    <property type="molecule type" value="Genomic_DNA"/>
</dbReference>
<reference evidence="5" key="1">
    <citation type="journal article" date="2019" name="Int. J. Syst. Evol. Microbiol.">
        <title>The Global Catalogue of Microorganisms (GCM) 10K type strain sequencing project: providing services to taxonomists for standard genome sequencing and annotation.</title>
        <authorList>
            <consortium name="The Broad Institute Genomics Platform"/>
            <consortium name="The Broad Institute Genome Sequencing Center for Infectious Disease"/>
            <person name="Wu L."/>
            <person name="Ma J."/>
        </authorList>
    </citation>
    <scope>NUCLEOTIDE SEQUENCE [LARGE SCALE GENOMIC DNA]</scope>
    <source>
        <strain evidence="5">ZS-35-S2</strain>
    </source>
</reference>
<sequence length="213" mass="22919">MERDREDLAAFILRMRSRESLPVRLFEAIEQVPRRLFVPKGIANVYADQSFPLPCGETMPSAARVVSAVAALKVQPDSRILEIGTGSGYATALLGRLGARVVSLDRYRTLVDEARERLSSLGLVNVTLVPEDGSEGYGPGAPYDRILINGAIEAVPRAFLDQMASPGILVCAVGPAEGEQVLTRHHKAGSRFETELLASVRTQALKPGVAAVL</sequence>
<dbReference type="Pfam" id="PF01135">
    <property type="entry name" value="PCMT"/>
    <property type="match status" value="1"/>
</dbReference>
<comment type="caution">
    <text evidence="4">The sequence shown here is derived from an EMBL/GenBank/DDBJ whole genome shotgun (WGS) entry which is preliminary data.</text>
</comment>
<evidence type="ECO:0000313" key="5">
    <source>
        <dbReference type="Proteomes" id="UP001597371"/>
    </source>
</evidence>
<dbReference type="PROSITE" id="PS01279">
    <property type="entry name" value="PCMT"/>
    <property type="match status" value="1"/>
</dbReference>
<evidence type="ECO:0000256" key="1">
    <source>
        <dbReference type="ARBA" id="ARBA00005369"/>
    </source>
</evidence>
<dbReference type="InterPro" id="IPR000682">
    <property type="entry name" value="PCMT"/>
</dbReference>
<evidence type="ECO:0000256" key="2">
    <source>
        <dbReference type="ARBA" id="ARBA00013346"/>
    </source>
</evidence>
<dbReference type="NCBIfam" id="NF001453">
    <property type="entry name" value="PRK00312.1"/>
    <property type="match status" value="1"/>
</dbReference>
<dbReference type="PANTHER" id="PTHR11579:SF18">
    <property type="entry name" value="PROTEIN-L-ISOASPARTATE O-METHYLTRANSFERASE"/>
    <property type="match status" value="1"/>
</dbReference>
<dbReference type="Gene3D" id="3.40.50.150">
    <property type="entry name" value="Vaccinia Virus protein VP39"/>
    <property type="match status" value="1"/>
</dbReference>
<name>A0ABW5CH93_9HYPH</name>
<proteinExistence type="inferred from homology"/>
<gene>
    <name evidence="4" type="ORF">ACFSKQ_00225</name>
</gene>
<dbReference type="GO" id="GO:0004719">
    <property type="term" value="F:protein-L-isoaspartate (D-aspartate) O-methyltransferase activity"/>
    <property type="evidence" value="ECO:0007669"/>
    <property type="project" value="UniProtKB-EC"/>
</dbReference>
<dbReference type="Proteomes" id="UP001597371">
    <property type="component" value="Unassembled WGS sequence"/>
</dbReference>
<dbReference type="CDD" id="cd02440">
    <property type="entry name" value="AdoMet_MTases"/>
    <property type="match status" value="1"/>
</dbReference>
<dbReference type="GO" id="GO:0032259">
    <property type="term" value="P:methylation"/>
    <property type="evidence" value="ECO:0007669"/>
    <property type="project" value="UniProtKB-KW"/>
</dbReference>
<dbReference type="InterPro" id="IPR029063">
    <property type="entry name" value="SAM-dependent_MTases_sf"/>
</dbReference>
<evidence type="ECO:0000256" key="3">
    <source>
        <dbReference type="ARBA" id="ARBA00030757"/>
    </source>
</evidence>
<dbReference type="RefSeq" id="WP_209736163.1">
    <property type="nucleotide sequence ID" value="NZ_CP072611.1"/>
</dbReference>
<keyword evidence="4" id="KW-0808">Transferase</keyword>